<organism evidence="2">
    <name type="scientific">Oryza punctata</name>
    <name type="common">Red rice</name>
    <dbReference type="NCBI Taxonomy" id="4537"/>
    <lineage>
        <taxon>Eukaryota</taxon>
        <taxon>Viridiplantae</taxon>
        <taxon>Streptophyta</taxon>
        <taxon>Embryophyta</taxon>
        <taxon>Tracheophyta</taxon>
        <taxon>Spermatophyta</taxon>
        <taxon>Magnoliopsida</taxon>
        <taxon>Liliopsida</taxon>
        <taxon>Poales</taxon>
        <taxon>Poaceae</taxon>
        <taxon>BOP clade</taxon>
        <taxon>Oryzoideae</taxon>
        <taxon>Oryzeae</taxon>
        <taxon>Oryzinae</taxon>
        <taxon>Oryza</taxon>
    </lineage>
</organism>
<reference evidence="2" key="1">
    <citation type="submission" date="2015-04" db="UniProtKB">
        <authorList>
            <consortium name="EnsemblPlants"/>
        </authorList>
    </citation>
    <scope>IDENTIFICATION</scope>
</reference>
<dbReference type="Proteomes" id="UP000026962">
    <property type="component" value="Chromosome 6"/>
</dbReference>
<feature type="compositionally biased region" description="Basic and acidic residues" evidence="1">
    <location>
        <begin position="16"/>
        <end position="26"/>
    </location>
</feature>
<evidence type="ECO:0000313" key="2">
    <source>
        <dbReference type="EnsemblPlants" id="OPUNC06G10530.1"/>
    </source>
</evidence>
<dbReference type="EnsemblPlants" id="OPUNC06G10530.1">
    <property type="protein sequence ID" value="OPUNC06G10530.1"/>
    <property type="gene ID" value="OPUNC06G10530"/>
</dbReference>
<dbReference type="Gramene" id="OPUNC06G10530.1">
    <property type="protein sequence ID" value="OPUNC06G10530.1"/>
    <property type="gene ID" value="OPUNC06G10530"/>
</dbReference>
<evidence type="ECO:0000256" key="1">
    <source>
        <dbReference type="SAM" id="MobiDB-lite"/>
    </source>
</evidence>
<dbReference type="HOGENOM" id="CLU_2744392_0_0_1"/>
<dbReference type="AlphaFoldDB" id="A0A0E0LAH1"/>
<feature type="compositionally biased region" description="Gly residues" evidence="1">
    <location>
        <begin position="1"/>
        <end position="14"/>
    </location>
</feature>
<feature type="region of interest" description="Disordered" evidence="1">
    <location>
        <begin position="1"/>
        <end position="44"/>
    </location>
</feature>
<sequence length="71" mass="7156">MATGLGSSGGGCGLRKGSEFKSDGGRRRLRQALPRPDPSVATLPSPDPLATALPDLAAAVAARRGLGFHST</sequence>
<protein>
    <submittedName>
        <fullName evidence="2">Uncharacterized protein</fullName>
    </submittedName>
</protein>
<reference evidence="2" key="2">
    <citation type="submission" date="2018-05" db="EMBL/GenBank/DDBJ databases">
        <title>OpunRS2 (Oryza punctata Reference Sequence Version 2).</title>
        <authorList>
            <person name="Zhang J."/>
            <person name="Kudrna D."/>
            <person name="Lee S."/>
            <person name="Talag J."/>
            <person name="Welchert J."/>
            <person name="Wing R.A."/>
        </authorList>
    </citation>
    <scope>NUCLEOTIDE SEQUENCE [LARGE SCALE GENOMIC DNA]</scope>
</reference>
<name>A0A0E0LAH1_ORYPU</name>
<evidence type="ECO:0000313" key="3">
    <source>
        <dbReference type="Proteomes" id="UP000026962"/>
    </source>
</evidence>
<accession>A0A0E0LAH1</accession>
<keyword evidence="3" id="KW-1185">Reference proteome</keyword>
<proteinExistence type="predicted"/>